<dbReference type="GO" id="GO:0004749">
    <property type="term" value="F:ribose phosphate diphosphokinase activity"/>
    <property type="evidence" value="ECO:0007669"/>
    <property type="project" value="UniProtKB-EC"/>
</dbReference>
<keyword evidence="5" id="KW-0545">Nucleotide biosynthesis</keyword>
<sequence>RLVSAGATKVYAILTHGIFSGPAISRINNASFEAVVVTNTIPQEEKMKHCPKIQFIDISMILAEAIRRTHNGESVSYLFSHVPL</sequence>
<evidence type="ECO:0000256" key="4">
    <source>
        <dbReference type="ARBA" id="ARBA00022679"/>
    </source>
</evidence>
<dbReference type="Gene3D" id="3.40.50.2020">
    <property type="match status" value="2"/>
</dbReference>
<keyword evidence="7 9" id="KW-0418">Kinase</keyword>
<dbReference type="GO" id="GO:0000287">
    <property type="term" value="F:magnesium ion binding"/>
    <property type="evidence" value="ECO:0007669"/>
    <property type="project" value="InterPro"/>
</dbReference>
<dbReference type="GO" id="GO:0006015">
    <property type="term" value="P:5-phosphoribose 1-diphosphate biosynthetic process"/>
    <property type="evidence" value="ECO:0007669"/>
    <property type="project" value="TreeGrafter"/>
</dbReference>
<evidence type="ECO:0000256" key="3">
    <source>
        <dbReference type="ARBA" id="ARBA00013247"/>
    </source>
</evidence>
<dbReference type="SUPFAM" id="SSF53271">
    <property type="entry name" value="PRTase-like"/>
    <property type="match status" value="1"/>
</dbReference>
<dbReference type="EC" id="2.7.6.1" evidence="3"/>
<evidence type="ECO:0000256" key="2">
    <source>
        <dbReference type="ARBA" id="ARBA00006478"/>
    </source>
</evidence>
<dbReference type="GO" id="GO:0005737">
    <property type="term" value="C:cytoplasm"/>
    <property type="evidence" value="ECO:0007669"/>
    <property type="project" value="TreeGrafter"/>
</dbReference>
<dbReference type="Pfam" id="PF14572">
    <property type="entry name" value="Pribosyl_synth"/>
    <property type="match status" value="1"/>
</dbReference>
<keyword evidence="10" id="KW-1185">Reference proteome</keyword>
<comment type="pathway">
    <text evidence="1">Metabolic intermediate biosynthesis; 5-phospho-alpha-D-ribose 1-diphosphate biosynthesis; 5-phospho-alpha-D-ribose 1-diphosphate from D-ribose 5-phosphate (route I): step 1/1.</text>
</comment>
<organism evidence="9 10">
    <name type="scientific">Cariama cristata</name>
    <name type="common">Red-legged seriema</name>
    <dbReference type="NCBI Taxonomy" id="54380"/>
    <lineage>
        <taxon>Eukaryota</taxon>
        <taxon>Metazoa</taxon>
        <taxon>Chordata</taxon>
        <taxon>Craniata</taxon>
        <taxon>Vertebrata</taxon>
        <taxon>Euteleostomi</taxon>
        <taxon>Archelosauria</taxon>
        <taxon>Archosauria</taxon>
        <taxon>Dinosauria</taxon>
        <taxon>Saurischia</taxon>
        <taxon>Theropoda</taxon>
        <taxon>Coelurosauria</taxon>
        <taxon>Aves</taxon>
        <taxon>Neognathae</taxon>
        <taxon>Neoaves</taxon>
        <taxon>Telluraves</taxon>
        <taxon>Australaves</taxon>
        <taxon>Cariamiformes</taxon>
        <taxon>Cariamidae</taxon>
        <taxon>Cariama</taxon>
    </lineage>
</organism>
<name>A0A091M0U1_CARIC</name>
<dbReference type="AlphaFoldDB" id="A0A091M0U1"/>
<gene>
    <name evidence="9" type="ORF">N322_11604</name>
</gene>
<accession>A0A091M0U1</accession>
<dbReference type="InterPro" id="IPR005946">
    <property type="entry name" value="Rib-P_diPkinase"/>
</dbReference>
<evidence type="ECO:0000256" key="7">
    <source>
        <dbReference type="ARBA" id="ARBA00022777"/>
    </source>
</evidence>
<evidence type="ECO:0000313" key="10">
    <source>
        <dbReference type="Proteomes" id="UP000054116"/>
    </source>
</evidence>
<keyword evidence="4" id="KW-0808">Transferase</keyword>
<evidence type="ECO:0000256" key="8">
    <source>
        <dbReference type="ARBA" id="ARBA00022840"/>
    </source>
</evidence>
<keyword evidence="8" id="KW-0067">ATP-binding</keyword>
<dbReference type="GO" id="GO:0002189">
    <property type="term" value="C:ribose phosphate diphosphokinase complex"/>
    <property type="evidence" value="ECO:0007669"/>
    <property type="project" value="TreeGrafter"/>
</dbReference>
<evidence type="ECO:0000256" key="1">
    <source>
        <dbReference type="ARBA" id="ARBA00004996"/>
    </source>
</evidence>
<reference evidence="9 10" key="1">
    <citation type="submission" date="2014-04" db="EMBL/GenBank/DDBJ databases">
        <title>Genome evolution of avian class.</title>
        <authorList>
            <person name="Zhang G."/>
            <person name="Li C."/>
        </authorList>
    </citation>
    <scope>NUCLEOTIDE SEQUENCE [LARGE SCALE GENOMIC DNA]</scope>
    <source>
        <strain evidence="9">BGI_N322</strain>
    </source>
</reference>
<dbReference type="FunFam" id="3.40.50.2020:FF:000014">
    <property type="entry name" value="Ribose-phosphate pyrophosphokinase 1"/>
    <property type="match status" value="1"/>
</dbReference>
<dbReference type="GO" id="GO:0005524">
    <property type="term" value="F:ATP binding"/>
    <property type="evidence" value="ECO:0007669"/>
    <property type="project" value="UniProtKB-KW"/>
</dbReference>
<comment type="similarity">
    <text evidence="2">Belongs to the ribose-phosphate pyrophosphokinase family.</text>
</comment>
<evidence type="ECO:0000313" key="9">
    <source>
        <dbReference type="EMBL" id="KFP64249.1"/>
    </source>
</evidence>
<dbReference type="GO" id="GO:0006164">
    <property type="term" value="P:purine nucleotide biosynthetic process"/>
    <property type="evidence" value="ECO:0007669"/>
    <property type="project" value="TreeGrafter"/>
</dbReference>
<dbReference type="PANTHER" id="PTHR10210:SF32">
    <property type="entry name" value="RIBOSE-PHOSPHATE PYROPHOSPHOKINASE 2"/>
    <property type="match status" value="1"/>
</dbReference>
<dbReference type="InterPro" id="IPR029057">
    <property type="entry name" value="PRTase-like"/>
</dbReference>
<dbReference type="GO" id="GO:0016301">
    <property type="term" value="F:kinase activity"/>
    <property type="evidence" value="ECO:0007669"/>
    <property type="project" value="UniProtKB-KW"/>
</dbReference>
<dbReference type="Proteomes" id="UP000054116">
    <property type="component" value="Unassembled WGS sequence"/>
</dbReference>
<evidence type="ECO:0000256" key="6">
    <source>
        <dbReference type="ARBA" id="ARBA00022741"/>
    </source>
</evidence>
<evidence type="ECO:0000256" key="5">
    <source>
        <dbReference type="ARBA" id="ARBA00022727"/>
    </source>
</evidence>
<feature type="non-terminal residue" evidence="9">
    <location>
        <position position="84"/>
    </location>
</feature>
<feature type="non-terminal residue" evidence="9">
    <location>
        <position position="1"/>
    </location>
</feature>
<keyword evidence="6" id="KW-0547">Nucleotide-binding</keyword>
<proteinExistence type="inferred from homology"/>
<protein>
    <recommendedName>
        <fullName evidence="3">ribose-phosphate diphosphokinase</fullName>
        <ecNumber evidence="3">2.7.6.1</ecNumber>
    </recommendedName>
</protein>
<dbReference type="EMBL" id="KK514422">
    <property type="protein sequence ID" value="KFP64249.1"/>
    <property type="molecule type" value="Genomic_DNA"/>
</dbReference>
<dbReference type="PANTHER" id="PTHR10210">
    <property type="entry name" value="RIBOSE-PHOSPHATE DIPHOSPHOKINASE FAMILY MEMBER"/>
    <property type="match status" value="1"/>
</dbReference>